<dbReference type="EMBL" id="JACTNF010000020">
    <property type="protein sequence ID" value="MBO1076320.1"/>
    <property type="molecule type" value="Genomic_DNA"/>
</dbReference>
<name>A0ABS3KFU6_9PROT</name>
<evidence type="ECO:0000313" key="1">
    <source>
        <dbReference type="EMBL" id="MBO1076320.1"/>
    </source>
</evidence>
<protein>
    <submittedName>
        <fullName evidence="1">Uncharacterized protein</fullName>
    </submittedName>
</protein>
<dbReference type="Proteomes" id="UP001518990">
    <property type="component" value="Unassembled WGS sequence"/>
</dbReference>
<sequence>MGLTSALPGGQGAGILAFLAGADLDGLVRAERAVFVLSIRRAADEARRLLV</sequence>
<organism evidence="1 2">
    <name type="scientific">Roseomonas marmotae</name>
    <dbReference type="NCBI Taxonomy" id="2768161"/>
    <lineage>
        <taxon>Bacteria</taxon>
        <taxon>Pseudomonadati</taxon>
        <taxon>Pseudomonadota</taxon>
        <taxon>Alphaproteobacteria</taxon>
        <taxon>Acetobacterales</taxon>
        <taxon>Roseomonadaceae</taxon>
        <taxon>Roseomonas</taxon>
    </lineage>
</organism>
<dbReference type="RefSeq" id="WP_207449194.1">
    <property type="nucleotide sequence ID" value="NZ_JACTNF010000020.1"/>
</dbReference>
<proteinExistence type="predicted"/>
<keyword evidence="2" id="KW-1185">Reference proteome</keyword>
<evidence type="ECO:0000313" key="2">
    <source>
        <dbReference type="Proteomes" id="UP001518990"/>
    </source>
</evidence>
<comment type="caution">
    <text evidence="1">The sequence shown here is derived from an EMBL/GenBank/DDBJ whole genome shotgun (WGS) entry which is preliminary data.</text>
</comment>
<gene>
    <name evidence="1" type="ORF">IAI60_17045</name>
</gene>
<reference evidence="1 2" key="1">
    <citation type="submission" date="2020-09" db="EMBL/GenBank/DDBJ databases">
        <title>Roseomonas.</title>
        <authorList>
            <person name="Zhu W."/>
        </authorList>
    </citation>
    <scope>NUCLEOTIDE SEQUENCE [LARGE SCALE GENOMIC DNA]</scope>
    <source>
        <strain evidence="1 2">1311</strain>
    </source>
</reference>
<accession>A0ABS3KFU6</accession>